<evidence type="ECO:0000313" key="3">
    <source>
        <dbReference type="Proteomes" id="UP001157109"/>
    </source>
</evidence>
<reference evidence="3" key="1">
    <citation type="journal article" date="2019" name="Int. J. Syst. Evol. Microbiol.">
        <title>The Global Catalogue of Microorganisms (GCM) 10K type strain sequencing project: providing services to taxonomists for standard genome sequencing and annotation.</title>
        <authorList>
            <consortium name="The Broad Institute Genomics Platform"/>
            <consortium name="The Broad Institute Genome Sequencing Center for Infectious Disease"/>
            <person name="Wu L."/>
            <person name="Ma J."/>
        </authorList>
    </citation>
    <scope>NUCLEOTIDE SEQUENCE [LARGE SCALE GENOMIC DNA]</scope>
    <source>
        <strain evidence="3">NBRC 105830</strain>
    </source>
</reference>
<feature type="transmembrane region" description="Helical" evidence="1">
    <location>
        <begin position="127"/>
        <end position="145"/>
    </location>
</feature>
<keyword evidence="3" id="KW-1185">Reference proteome</keyword>
<evidence type="ECO:0008006" key="4">
    <source>
        <dbReference type="Google" id="ProtNLM"/>
    </source>
</evidence>
<name>A0ABQ6HUK2_9MICO</name>
<gene>
    <name evidence="2" type="ORF">GCM10025862_32610</name>
</gene>
<comment type="caution">
    <text evidence="2">The sequence shown here is derived from an EMBL/GenBank/DDBJ whole genome shotgun (WGS) entry which is preliminary data.</text>
</comment>
<proteinExistence type="predicted"/>
<keyword evidence="1" id="KW-0812">Transmembrane</keyword>
<protein>
    <recommendedName>
        <fullName evidence="4">DUF2812 domain-containing protein</fullName>
    </recommendedName>
</protein>
<accession>A0ABQ6HUK2</accession>
<evidence type="ECO:0000313" key="2">
    <source>
        <dbReference type="EMBL" id="GMA21240.1"/>
    </source>
</evidence>
<organism evidence="2 3">
    <name type="scientific">Arsenicicoccus piscis</name>
    <dbReference type="NCBI Taxonomy" id="673954"/>
    <lineage>
        <taxon>Bacteria</taxon>
        <taxon>Bacillati</taxon>
        <taxon>Actinomycetota</taxon>
        <taxon>Actinomycetes</taxon>
        <taxon>Micrococcales</taxon>
        <taxon>Intrasporangiaceae</taxon>
        <taxon>Arsenicicoccus</taxon>
    </lineage>
</organism>
<dbReference type="EMBL" id="BSUJ01000001">
    <property type="protein sequence ID" value="GMA21240.1"/>
    <property type="molecule type" value="Genomic_DNA"/>
</dbReference>
<feature type="transmembrane region" description="Helical" evidence="1">
    <location>
        <begin position="99"/>
        <end position="121"/>
    </location>
</feature>
<keyword evidence="1" id="KW-1133">Transmembrane helix</keyword>
<sequence length="155" mass="17356">MSDTTRRIRVRHLQFRWSAGAWEAASRDQVTHTWGLPSAAGWSVELIRAADPRPGRRGPGWTHDDEPADQRVLRFRDPRHHDREGPLLRGARTPAQLRMAVRAYFGAVAIMVLVPLVVWMLTGHPAAFSSAMAAPVFLVLGIQAYRELRAATRSS</sequence>
<keyword evidence="1" id="KW-0472">Membrane</keyword>
<dbReference type="Proteomes" id="UP001157109">
    <property type="component" value="Unassembled WGS sequence"/>
</dbReference>
<evidence type="ECO:0000256" key="1">
    <source>
        <dbReference type="SAM" id="Phobius"/>
    </source>
</evidence>